<dbReference type="Proteomes" id="UP000009005">
    <property type="component" value="Chromosome"/>
</dbReference>
<dbReference type="AlphaFoldDB" id="I6ZE61"/>
<proteinExistence type="predicted"/>
<dbReference type="RefSeq" id="WP_014849547.1">
    <property type="nucleotide sequence ID" value="NC_018149.1"/>
</dbReference>
<evidence type="ECO:0000313" key="1">
    <source>
        <dbReference type="EMBL" id="AFN64837.1"/>
    </source>
</evidence>
<accession>I6ZE61</accession>
<sequence>MLHDWESKETKYTNEDLTRGKSEKDGFAKKISLKDEWKYYLWDPSYTKKKKGKLKTKDGKDLPFNIQIGKFVTTKLLK</sequence>
<protein>
    <submittedName>
        <fullName evidence="1">Uncharacterized protein</fullName>
    </submittedName>
</protein>
<name>I6ZE61_MYCWM</name>
<dbReference type="HOGENOM" id="CLU_2618308_0_0_14"/>
<evidence type="ECO:0000313" key="2">
    <source>
        <dbReference type="Proteomes" id="UP000009005"/>
    </source>
</evidence>
<reference evidence="1 2" key="1">
    <citation type="journal article" date="2012" name="J. Bacteriol.">
        <title>Complete genome sequence of Mycoplasma wenyonii strain Massachusetts.</title>
        <authorList>
            <person name="Dos Santos A.P."/>
            <person name="Guimaraes A.M."/>
            <person name="do Nascimento N.C."/>
            <person name="Sanmiguel P.J."/>
            <person name="Messick J.B."/>
        </authorList>
    </citation>
    <scope>NUCLEOTIDE SEQUENCE [LARGE SCALE GENOMIC DNA]</scope>
    <source>
        <strain evidence="1 2">Massachusetts</strain>
    </source>
</reference>
<keyword evidence="2" id="KW-1185">Reference proteome</keyword>
<dbReference type="PATRIC" id="fig|1197325.3.peg.29"/>
<gene>
    <name evidence="1" type="ordered locus">WEN_00140</name>
</gene>
<dbReference type="KEGG" id="mwe:WEN_00140"/>
<dbReference type="EMBL" id="CP003703">
    <property type="protein sequence ID" value="AFN64837.1"/>
    <property type="molecule type" value="Genomic_DNA"/>
</dbReference>
<organism evidence="1 2">
    <name type="scientific">Mycoplasma wenyonii (strain Massachusetts)</name>
    <name type="common">Eperythrozoon wenyonii</name>
    <dbReference type="NCBI Taxonomy" id="1197325"/>
    <lineage>
        <taxon>Bacteria</taxon>
        <taxon>Bacillati</taxon>
        <taxon>Mycoplasmatota</taxon>
        <taxon>Mollicutes</taxon>
        <taxon>Mycoplasmataceae</taxon>
        <taxon>Mycoplasma</taxon>
    </lineage>
</organism>
<dbReference type="STRING" id="1197325.WEN_00140"/>